<evidence type="ECO:0000313" key="3">
    <source>
        <dbReference type="EMBL" id="MCD2165811.1"/>
    </source>
</evidence>
<dbReference type="Proteomes" id="UP001199260">
    <property type="component" value="Unassembled WGS sequence"/>
</dbReference>
<evidence type="ECO:0000256" key="2">
    <source>
        <dbReference type="SAM" id="SignalP"/>
    </source>
</evidence>
<keyword evidence="2" id="KW-0732">Signal</keyword>
<feature type="signal peptide" evidence="2">
    <location>
        <begin position="1"/>
        <end position="33"/>
    </location>
</feature>
<protein>
    <recommendedName>
        <fullName evidence="5">DUF4124 domain-containing protein</fullName>
    </recommendedName>
</protein>
<dbReference type="RefSeq" id="WP_230774887.1">
    <property type="nucleotide sequence ID" value="NZ_JAJNCT010000010.1"/>
</dbReference>
<feature type="region of interest" description="Disordered" evidence="1">
    <location>
        <begin position="71"/>
        <end position="99"/>
    </location>
</feature>
<organism evidence="3 4">
    <name type="scientific">Comamonas koreensis</name>
    <dbReference type="NCBI Taxonomy" id="160825"/>
    <lineage>
        <taxon>Bacteria</taxon>
        <taxon>Pseudomonadati</taxon>
        <taxon>Pseudomonadota</taxon>
        <taxon>Betaproteobacteria</taxon>
        <taxon>Burkholderiales</taxon>
        <taxon>Comamonadaceae</taxon>
        <taxon>Comamonas</taxon>
    </lineage>
</organism>
<proteinExistence type="predicted"/>
<gene>
    <name evidence="3" type="ORF">LPW39_11745</name>
</gene>
<evidence type="ECO:0000313" key="4">
    <source>
        <dbReference type="Proteomes" id="UP001199260"/>
    </source>
</evidence>
<feature type="chain" id="PRO_5044025834" description="DUF4124 domain-containing protein" evidence="2">
    <location>
        <begin position="34"/>
        <end position="159"/>
    </location>
</feature>
<sequence length="159" mass="16131">MFPIHSMRRLDGPLAAAAALLLTAMLGAAPAVAQTVCKDAGVEYILGGAAAAGPGCKAAAAAAVAAPPARRTLRTAAAAPAPAHTQSPSPRPRERADFGQDERRLILETELKKAQQVLQGFSQALGGSANGAVPADKTRALADVRALTAELARLPPAVR</sequence>
<name>A0AAW4XX82_9BURK</name>
<feature type="compositionally biased region" description="Low complexity" evidence="1">
    <location>
        <begin position="71"/>
        <end position="85"/>
    </location>
</feature>
<reference evidence="3 4" key="1">
    <citation type="submission" date="2021-11" db="EMBL/GenBank/DDBJ databases">
        <title>Genome sequence.</title>
        <authorList>
            <person name="Sun Q."/>
        </authorList>
    </citation>
    <scope>NUCLEOTIDE SEQUENCE [LARGE SCALE GENOMIC DNA]</scope>
    <source>
        <strain evidence="3 4">KCTC 12005</strain>
    </source>
</reference>
<evidence type="ECO:0000256" key="1">
    <source>
        <dbReference type="SAM" id="MobiDB-lite"/>
    </source>
</evidence>
<accession>A0AAW4XX82</accession>
<dbReference type="EMBL" id="JAJNCT010000010">
    <property type="protein sequence ID" value="MCD2165811.1"/>
    <property type="molecule type" value="Genomic_DNA"/>
</dbReference>
<comment type="caution">
    <text evidence="3">The sequence shown here is derived from an EMBL/GenBank/DDBJ whole genome shotgun (WGS) entry which is preliminary data.</text>
</comment>
<keyword evidence="4" id="KW-1185">Reference proteome</keyword>
<dbReference type="AlphaFoldDB" id="A0AAW4XX82"/>
<evidence type="ECO:0008006" key="5">
    <source>
        <dbReference type="Google" id="ProtNLM"/>
    </source>
</evidence>